<accession>A0A4C1WLS5</accession>
<dbReference type="Proteomes" id="UP000299102">
    <property type="component" value="Unassembled WGS sequence"/>
</dbReference>
<dbReference type="AlphaFoldDB" id="A0A4C1WLS5"/>
<proteinExistence type="predicted"/>
<gene>
    <name evidence="1" type="ORF">EVAR_87651_1</name>
</gene>
<protein>
    <submittedName>
        <fullName evidence="1">Uncharacterized protein</fullName>
    </submittedName>
</protein>
<comment type="caution">
    <text evidence="1">The sequence shown here is derived from an EMBL/GenBank/DDBJ whole genome shotgun (WGS) entry which is preliminary data.</text>
</comment>
<sequence length="118" mass="13522">MNSLSVLDEIGHEKEHHCSKTILFLKIPEKLQIARLELDSEGYASFQVIVRFWATDYSSDVDGAHRAPSIYCRQQHRVRLRYKPTEPPTQSPRTACGYVDRLFFTSHVLRGAADKFAA</sequence>
<evidence type="ECO:0000313" key="1">
    <source>
        <dbReference type="EMBL" id="GBP51074.1"/>
    </source>
</evidence>
<organism evidence="1 2">
    <name type="scientific">Eumeta variegata</name>
    <name type="common">Bagworm moth</name>
    <name type="synonym">Eumeta japonica</name>
    <dbReference type="NCBI Taxonomy" id="151549"/>
    <lineage>
        <taxon>Eukaryota</taxon>
        <taxon>Metazoa</taxon>
        <taxon>Ecdysozoa</taxon>
        <taxon>Arthropoda</taxon>
        <taxon>Hexapoda</taxon>
        <taxon>Insecta</taxon>
        <taxon>Pterygota</taxon>
        <taxon>Neoptera</taxon>
        <taxon>Endopterygota</taxon>
        <taxon>Lepidoptera</taxon>
        <taxon>Glossata</taxon>
        <taxon>Ditrysia</taxon>
        <taxon>Tineoidea</taxon>
        <taxon>Psychidae</taxon>
        <taxon>Oiketicinae</taxon>
        <taxon>Eumeta</taxon>
    </lineage>
</organism>
<evidence type="ECO:0000313" key="2">
    <source>
        <dbReference type="Proteomes" id="UP000299102"/>
    </source>
</evidence>
<keyword evidence="2" id="KW-1185">Reference proteome</keyword>
<name>A0A4C1WLS5_EUMVA</name>
<reference evidence="1 2" key="1">
    <citation type="journal article" date="2019" name="Commun. Biol.">
        <title>The bagworm genome reveals a unique fibroin gene that provides high tensile strength.</title>
        <authorList>
            <person name="Kono N."/>
            <person name="Nakamura H."/>
            <person name="Ohtoshi R."/>
            <person name="Tomita M."/>
            <person name="Numata K."/>
            <person name="Arakawa K."/>
        </authorList>
    </citation>
    <scope>NUCLEOTIDE SEQUENCE [LARGE SCALE GENOMIC DNA]</scope>
</reference>
<dbReference type="EMBL" id="BGZK01000573">
    <property type="protein sequence ID" value="GBP51074.1"/>
    <property type="molecule type" value="Genomic_DNA"/>
</dbReference>